<dbReference type="Gene3D" id="3.20.20.80">
    <property type="entry name" value="Glycosidases"/>
    <property type="match status" value="1"/>
</dbReference>
<protein>
    <recommendedName>
        <fullName evidence="1">Mannanase galactose-binding domain-containing protein</fullName>
    </recommendedName>
</protein>
<dbReference type="InterPro" id="IPR049475">
    <property type="entry name" value="Mann_GBD_bact"/>
</dbReference>
<dbReference type="Gene3D" id="2.60.120.260">
    <property type="entry name" value="Galactose-binding domain-like"/>
    <property type="match status" value="1"/>
</dbReference>
<dbReference type="SUPFAM" id="SSF51445">
    <property type="entry name" value="(Trans)glycosidases"/>
    <property type="match status" value="1"/>
</dbReference>
<sequence length="525" mass="56699">MIPTPGQPRRKKGLLIPALIAGLIVIVLLAGASAWFLANRNQPGQGNQTPSVTPTGSAPNGNGQAISPFLFGTNLGLYDAQDQVLTSATTRQLLQQLHMRIIRMPSRRSLNDTTVAQAAQVIKNLGATPLVVLHGEEKTPNALAEDTAIVKIMNDVFGHNIVYYEYSNEDDLAGISADRYTTSWNKMVPQLKQLALNGQFIGPVNYHYDGKYLGAFLQNANPRPDAISWHEYACDSSWSASRCITEIGDWNTHIANARSLMQTDLGKELPIMITEWNYAPNANPNDGKLTDSNFMSTWTTKAIQTLAANHIFAAMQYSCTNGAITLISNDDTLTAQGQALEAQYKNIIVDKNQLTPIANAASQATPTAANEPGGPVVFSFEDGGLSGWSGHSQGISNVQNTTSVAKDGSHSLEASLSNTSSKNFPYLSIGSANLSNYPKPGQTITAYVYLSSNSVNLQAKVFIVDGDYKWHSDRMVTLTAGTWNRLSYTVPQSFNGQPSQLGIQFNSTTSNGPGCNVFIDAIGWS</sequence>
<dbReference type="KEGG" id="kbs:EPA93_40265"/>
<reference evidence="2 3" key="1">
    <citation type="submission" date="2019-01" db="EMBL/GenBank/DDBJ databases">
        <title>Ktedonosporobacter rubrisoli SCAWS-G2.</title>
        <authorList>
            <person name="Huang Y."/>
            <person name="Yan B."/>
        </authorList>
    </citation>
    <scope>NUCLEOTIDE SEQUENCE [LARGE SCALE GENOMIC DNA]</scope>
    <source>
        <strain evidence="2 3">SCAWS-G2</strain>
    </source>
</reference>
<dbReference type="Proteomes" id="UP000290365">
    <property type="component" value="Chromosome"/>
</dbReference>
<gene>
    <name evidence="2" type="ORF">EPA93_40265</name>
</gene>
<dbReference type="EMBL" id="CP035758">
    <property type="protein sequence ID" value="QBD81881.1"/>
    <property type="molecule type" value="Genomic_DNA"/>
</dbReference>
<evidence type="ECO:0000313" key="3">
    <source>
        <dbReference type="Proteomes" id="UP000290365"/>
    </source>
</evidence>
<feature type="domain" description="Mannanase galactose-binding" evidence="1">
    <location>
        <begin position="379"/>
        <end position="520"/>
    </location>
</feature>
<accession>A0A4V0Z039</accession>
<dbReference type="AlphaFoldDB" id="A0A4V0Z039"/>
<evidence type="ECO:0000259" key="1">
    <source>
        <dbReference type="Pfam" id="PF21253"/>
    </source>
</evidence>
<name>A0A4V0Z039_KTERU</name>
<dbReference type="OrthoDB" id="9805896at2"/>
<keyword evidence="3" id="KW-1185">Reference proteome</keyword>
<organism evidence="2 3">
    <name type="scientific">Ktedonosporobacter rubrisoli</name>
    <dbReference type="NCBI Taxonomy" id="2509675"/>
    <lineage>
        <taxon>Bacteria</taxon>
        <taxon>Bacillati</taxon>
        <taxon>Chloroflexota</taxon>
        <taxon>Ktedonobacteria</taxon>
        <taxon>Ktedonobacterales</taxon>
        <taxon>Ktedonosporobacteraceae</taxon>
        <taxon>Ktedonosporobacter</taxon>
    </lineage>
</organism>
<dbReference type="Pfam" id="PF21253">
    <property type="entry name" value="Mann_GBD_bact"/>
    <property type="match status" value="1"/>
</dbReference>
<proteinExistence type="predicted"/>
<dbReference type="RefSeq" id="WP_129892942.1">
    <property type="nucleotide sequence ID" value="NZ_CP035758.1"/>
</dbReference>
<dbReference type="InterPro" id="IPR017853">
    <property type="entry name" value="GH"/>
</dbReference>
<evidence type="ECO:0000313" key="2">
    <source>
        <dbReference type="EMBL" id="QBD81881.1"/>
    </source>
</evidence>